<dbReference type="EMBL" id="JACVVK020000399">
    <property type="protein sequence ID" value="KAK7475648.1"/>
    <property type="molecule type" value="Genomic_DNA"/>
</dbReference>
<keyword evidence="7" id="KW-1185">Reference proteome</keyword>
<feature type="compositionally biased region" description="Acidic residues" evidence="4">
    <location>
        <begin position="724"/>
        <end position="733"/>
    </location>
</feature>
<dbReference type="PROSITE" id="PS52035">
    <property type="entry name" value="PEPTIDASE_M14"/>
    <property type="match status" value="1"/>
</dbReference>
<dbReference type="AlphaFoldDB" id="A0ABD0JLP7"/>
<evidence type="ECO:0000256" key="1">
    <source>
        <dbReference type="ARBA" id="ARBA00001947"/>
    </source>
</evidence>
<dbReference type="PANTHER" id="PTHR12756">
    <property type="entry name" value="CYTOSOLIC CARBOXYPEPTIDASE"/>
    <property type="match status" value="1"/>
</dbReference>
<feature type="active site" description="Proton donor/acceptor" evidence="3">
    <location>
        <position position="547"/>
    </location>
</feature>
<organism evidence="6 7">
    <name type="scientific">Batillaria attramentaria</name>
    <dbReference type="NCBI Taxonomy" id="370345"/>
    <lineage>
        <taxon>Eukaryota</taxon>
        <taxon>Metazoa</taxon>
        <taxon>Spiralia</taxon>
        <taxon>Lophotrochozoa</taxon>
        <taxon>Mollusca</taxon>
        <taxon>Gastropoda</taxon>
        <taxon>Caenogastropoda</taxon>
        <taxon>Sorbeoconcha</taxon>
        <taxon>Cerithioidea</taxon>
        <taxon>Batillariidae</taxon>
        <taxon>Batillaria</taxon>
    </lineage>
</organism>
<comment type="similarity">
    <text evidence="2 3">Belongs to the peptidase M14 family.</text>
</comment>
<evidence type="ECO:0000256" key="4">
    <source>
        <dbReference type="SAM" id="MobiDB-lite"/>
    </source>
</evidence>
<evidence type="ECO:0000313" key="6">
    <source>
        <dbReference type="EMBL" id="KAK7475648.1"/>
    </source>
</evidence>
<comment type="cofactor">
    <cofactor evidence="1">
        <name>Zn(2+)</name>
        <dbReference type="ChEBI" id="CHEBI:29105"/>
    </cofactor>
</comment>
<dbReference type="Gene3D" id="2.60.40.3120">
    <property type="match status" value="1"/>
</dbReference>
<protein>
    <recommendedName>
        <fullName evidence="5">Peptidase M14 domain-containing protein</fullName>
    </recommendedName>
</protein>
<feature type="domain" description="Peptidase M14" evidence="5">
    <location>
        <begin position="307"/>
        <end position="583"/>
    </location>
</feature>
<feature type="compositionally biased region" description="Polar residues" evidence="4">
    <location>
        <begin position="1023"/>
        <end position="1039"/>
    </location>
</feature>
<dbReference type="InterPro" id="IPR040626">
    <property type="entry name" value="Pepdidase_M14_N"/>
</dbReference>
<feature type="region of interest" description="Disordered" evidence="4">
    <location>
        <begin position="656"/>
        <end position="691"/>
    </location>
</feature>
<dbReference type="Gene3D" id="3.40.630.10">
    <property type="entry name" value="Zn peptidases"/>
    <property type="match status" value="1"/>
</dbReference>
<feature type="compositionally biased region" description="Basic and acidic residues" evidence="4">
    <location>
        <begin position="754"/>
        <end position="776"/>
    </location>
</feature>
<feature type="compositionally biased region" description="Basic and acidic residues" evidence="4">
    <location>
        <begin position="1228"/>
        <end position="1237"/>
    </location>
</feature>
<gene>
    <name evidence="6" type="ORF">BaRGS_00033141</name>
</gene>
<dbReference type="InterPro" id="IPR000834">
    <property type="entry name" value="Peptidase_M14"/>
</dbReference>
<feature type="compositionally biased region" description="Basic residues" evidence="4">
    <location>
        <begin position="743"/>
        <end position="753"/>
    </location>
</feature>
<dbReference type="PANTHER" id="PTHR12756:SF4">
    <property type="entry name" value="PEPTIDASE M14 CARBOXYPEPTIDASE A DOMAIN-CONTAINING PROTEIN"/>
    <property type="match status" value="1"/>
</dbReference>
<sequence length="1237" mass="139481">MMDCTSPSQMTHQEDKVVFPPMLQPLTLGQIGERERTKFGSFLSDDSDTVPVAPPVASRVGLRSYSQQLEEYITRFRSRPPDIKFWPYGPYWPRYYEGVTLDTPRFLLKVPPFDEPLGPKCRDEDESIRTVDNQVTPYTNRWRGVLIVYDSERSPRDYSPQPVTEGCCPNLVFESRFESGNLRQARRIGMFEYELVLKTDLYTTRHTQWYFFRVHNAQPNVTYKFRIVNLLKSDSLYNYGMRPLVYSEQDATEKQIGWVRTGHHITYTRNVTNTGSPLLQRCVPYYMLEWQMEFPNSDDTYYLAHCYPYTFTDLKDDLDVLMASPERKACVRREVLCESRAGNSCFLITVTNFENTGPKKAVVVSARVHPGESQASWMMKGLLEFVTGPDPVAQELRDRFIFKMVPMLNPDGVIVGNYRCSLAARDLNRNYRHPRRENFPTIYNVKAMVEELAQKHEIMLYCDLHGHSRKHNVFMYGNNTSSEEDTSGVGAARAFISERLFPWLMSSKCPDKFSFRSCKFAIRRCKESTGRVVMWRQMNIYNSFTLEATFSGTILNKENCRHFNILDLMDVGRSLAKVVLDYQHVQENKMQQTEAVLQLTKAITQQILETRGLIGPGSALPDFLTVDKNVIETEAEAVQENAEKWTGAMLTLLQQPPQPDLSAANPDDKGQGRQERAKRAGTASSGLSKEEASKLLDRASLCTMDGCLNILAALNVRDALQESDSSDSDSESEPEMKPPEPKTRKKKRKSRKQRDKEHHDKKQASSDKGQEKEARGKTYSALPALLCAEAPPSNSHGHAFSGTNLSDTSLLTSAQLAKKQPARRAAPVSVVGTQRCLAAEPKQFLIFSDRRRMSGSWDYPGALPGFSFDTFKMMGQNKPEQFNAHPGVSVTSQFMKVVREDGKVLFIPLRHVKRGKPAVAQQPSASTRGSHAVHSSPSSRLDASQFVKSSKSSYTSSAHRQRSMSVPQTSASAITDALGSELFVQTSKTIPTSYPIPASQTSARTQDLVKRISVCGLQTAVTSSDNRASGGSVQNNSVANGREGTARRKYSLSSSGKKWYSAGSNSVLDRLNKDRRSSQFQSKYEGRHNGGVPCFTEERSMERAAKRLAEMKKKYEDDKQRELTLYCVDEHGMYQYPPHMYPNVLSQDDFNHRLHVALSEGTANLSRTLMGMNVKTGYTHADNLQDMHPTINGNNYMLAAHLNGHSSSANHNQPTPSAASPHNNHAHPLAENHRDHR</sequence>
<dbReference type="Pfam" id="PF18027">
    <property type="entry name" value="Pepdidase_M14_N"/>
    <property type="match status" value="1"/>
</dbReference>
<feature type="region of interest" description="Disordered" evidence="4">
    <location>
        <begin position="1023"/>
        <end position="1048"/>
    </location>
</feature>
<feature type="compositionally biased region" description="Polar residues" evidence="4">
    <location>
        <begin position="921"/>
        <end position="942"/>
    </location>
</feature>
<dbReference type="SUPFAM" id="SSF53187">
    <property type="entry name" value="Zn-dependent exopeptidases"/>
    <property type="match status" value="1"/>
</dbReference>
<evidence type="ECO:0000256" key="3">
    <source>
        <dbReference type="PROSITE-ProRule" id="PRU01379"/>
    </source>
</evidence>
<evidence type="ECO:0000256" key="2">
    <source>
        <dbReference type="ARBA" id="ARBA00005988"/>
    </source>
</evidence>
<reference evidence="6 7" key="1">
    <citation type="journal article" date="2023" name="Sci. Data">
        <title>Genome assembly of the Korean intertidal mud-creeper Batillaria attramentaria.</title>
        <authorList>
            <person name="Patra A.K."/>
            <person name="Ho P.T."/>
            <person name="Jun S."/>
            <person name="Lee S.J."/>
            <person name="Kim Y."/>
            <person name="Won Y.J."/>
        </authorList>
    </citation>
    <scope>NUCLEOTIDE SEQUENCE [LARGE SCALE GENOMIC DNA]</scope>
    <source>
        <strain evidence="6">Wonlab-2016</strain>
    </source>
</reference>
<dbReference type="Pfam" id="PF00246">
    <property type="entry name" value="Peptidase_M14"/>
    <property type="match status" value="1"/>
</dbReference>
<proteinExistence type="inferred from homology"/>
<evidence type="ECO:0000313" key="7">
    <source>
        <dbReference type="Proteomes" id="UP001519460"/>
    </source>
</evidence>
<name>A0ABD0JLP7_9CAEN</name>
<dbReference type="InterPro" id="IPR050821">
    <property type="entry name" value="Cytosolic_carboxypeptidase"/>
</dbReference>
<comment type="caution">
    <text evidence="6">The sequence shown here is derived from an EMBL/GenBank/DDBJ whole genome shotgun (WGS) entry which is preliminary data.</text>
</comment>
<feature type="region of interest" description="Disordered" evidence="4">
    <location>
        <begin position="721"/>
        <end position="776"/>
    </location>
</feature>
<dbReference type="Proteomes" id="UP001519460">
    <property type="component" value="Unassembled WGS sequence"/>
</dbReference>
<accession>A0ABD0JLP7</accession>
<feature type="compositionally biased region" description="Basic and acidic residues" evidence="4">
    <location>
        <begin position="666"/>
        <end position="678"/>
    </location>
</feature>
<feature type="region of interest" description="Disordered" evidence="4">
    <location>
        <begin position="916"/>
        <end position="947"/>
    </location>
</feature>
<feature type="compositionally biased region" description="Polar residues" evidence="4">
    <location>
        <begin position="1204"/>
        <end position="1223"/>
    </location>
</feature>
<feature type="region of interest" description="Disordered" evidence="4">
    <location>
        <begin position="1204"/>
        <end position="1237"/>
    </location>
</feature>
<evidence type="ECO:0000259" key="5">
    <source>
        <dbReference type="PROSITE" id="PS52035"/>
    </source>
</evidence>